<dbReference type="RefSeq" id="WP_121463889.1">
    <property type="nucleotide sequence ID" value="NZ_CP025121.1"/>
</dbReference>
<dbReference type="EMBL" id="CP025121">
    <property type="protein sequence ID" value="AYJ01514.1"/>
    <property type="molecule type" value="Genomic_DNA"/>
</dbReference>
<evidence type="ECO:0000313" key="3">
    <source>
        <dbReference type="EMBL" id="AYJ01514.1"/>
    </source>
</evidence>
<organism evidence="3 4">
    <name type="scientific">Ziziphus jujuba witches'-broom phytoplasma</name>
    <dbReference type="NCBI Taxonomy" id="135727"/>
    <lineage>
        <taxon>Bacteria</taxon>
        <taxon>Bacillati</taxon>
        <taxon>Mycoplasmatota</taxon>
        <taxon>Mollicutes</taxon>
        <taxon>Acholeplasmatales</taxon>
        <taxon>Acholeplasmataceae</taxon>
        <taxon>Candidatus Phytoplasma</taxon>
        <taxon>16SrV (Elm yellows group)</taxon>
    </lineage>
</organism>
<dbReference type="PANTHER" id="PTHR46609">
    <property type="entry name" value="EXONUCLEASE, PHAGE-TYPE/RECB, C-TERMINAL DOMAIN-CONTAINING PROTEIN"/>
    <property type="match status" value="1"/>
</dbReference>
<name>A0A660HNC5_ZIZJU</name>
<dbReference type="InterPro" id="IPR017482">
    <property type="entry name" value="Lambda-type_endonuclease"/>
</dbReference>
<dbReference type="KEGG" id="pzi:CWO85_01250"/>
<protein>
    <submittedName>
        <fullName evidence="3">Endonuclease</fullName>
    </submittedName>
</protein>
<evidence type="ECO:0000313" key="2">
    <source>
        <dbReference type="EMBL" id="AYJ01159.1"/>
    </source>
</evidence>
<dbReference type="NCBIfam" id="TIGR03033">
    <property type="entry name" value="phage_rel_nuc"/>
    <property type="match status" value="1"/>
</dbReference>
<feature type="domain" description="YqaJ viral recombinase" evidence="1">
    <location>
        <begin position="12"/>
        <end position="141"/>
    </location>
</feature>
<keyword evidence="3" id="KW-0378">Hydrolase</keyword>
<dbReference type="Proteomes" id="UP000272462">
    <property type="component" value="Chromosome"/>
</dbReference>
<dbReference type="InterPro" id="IPR011335">
    <property type="entry name" value="Restrct_endonuc-II-like"/>
</dbReference>
<proteinExistence type="predicted"/>
<accession>A0A660HNC5</accession>
<dbReference type="InterPro" id="IPR051703">
    <property type="entry name" value="NF-kappa-B_Signaling_Reg"/>
</dbReference>
<dbReference type="SUPFAM" id="SSF52980">
    <property type="entry name" value="Restriction endonuclease-like"/>
    <property type="match status" value="1"/>
</dbReference>
<keyword evidence="4" id="KW-1185">Reference proteome</keyword>
<dbReference type="PANTHER" id="PTHR46609:SF6">
    <property type="entry name" value="EXONUCLEASE, PHAGE-TYPE_RECB, C-TERMINAL DOMAIN-CONTAINING PROTEIN-RELATED"/>
    <property type="match status" value="1"/>
</dbReference>
<dbReference type="Pfam" id="PF09588">
    <property type="entry name" value="YqaJ"/>
    <property type="match status" value="1"/>
</dbReference>
<reference evidence="3 4" key="1">
    <citation type="journal article" date="2018" name="BMC Genomics">
        <title>Comparative genome analysis of jujube witches'-broom Phytoplasma, an obligate pathogen that causes jujube witches'-broom disease.</title>
        <authorList>
            <person name="Wang J."/>
            <person name="Song L."/>
            <person name="Jiao Q."/>
            <person name="Yang S."/>
            <person name="Gao R."/>
            <person name="Lu X."/>
            <person name="Zhou G."/>
        </authorList>
    </citation>
    <scope>NUCLEOTIDE SEQUENCE [LARGE SCALE GENOMIC DNA]</scope>
    <source>
        <strain evidence="3">Jwb-nky</strain>
    </source>
</reference>
<dbReference type="Gene3D" id="3.90.320.10">
    <property type="match status" value="1"/>
</dbReference>
<evidence type="ECO:0000259" key="1">
    <source>
        <dbReference type="Pfam" id="PF09588"/>
    </source>
</evidence>
<dbReference type="OrthoDB" id="385827at2"/>
<dbReference type="InterPro" id="IPR011604">
    <property type="entry name" value="PDDEXK-like_dom_sf"/>
</dbReference>
<dbReference type="KEGG" id="pzi:CWO85_03360"/>
<dbReference type="GO" id="GO:0004519">
    <property type="term" value="F:endonuclease activity"/>
    <property type="evidence" value="ECO:0007669"/>
    <property type="project" value="UniProtKB-KW"/>
</dbReference>
<gene>
    <name evidence="2" type="ORF">CWO85_01250</name>
    <name evidence="3" type="ORF">CWO85_03360</name>
</gene>
<keyword evidence="3" id="KW-0255">Endonuclease</keyword>
<evidence type="ECO:0000313" key="4">
    <source>
        <dbReference type="Proteomes" id="UP000272462"/>
    </source>
</evidence>
<dbReference type="InterPro" id="IPR019080">
    <property type="entry name" value="YqaJ_viral_recombinase"/>
</dbReference>
<sequence>MKINLKQNSWAWFQHRKNFVNASEIGTIMGLNPYETKEDLIKKKLFGSSFISNPAMEHGKKTEPKANLFFSVKTKRNYKPAVFTRDIFSASLDGYHAESETMLEIKCPLDKNSSSWKDFFEKDIIPSYYWAQIQCGLFCSESKSAFFLVYFNPQEHYLQEVFLKSSFIEEMKIKAQEYQKILQQYQTLMKAEKKIKDDKHKTKYK</sequence>
<dbReference type="EMBL" id="CP025121">
    <property type="protein sequence ID" value="AYJ01159.1"/>
    <property type="molecule type" value="Genomic_DNA"/>
</dbReference>
<dbReference type="AlphaFoldDB" id="A0A660HNC5"/>
<keyword evidence="3" id="KW-0540">Nuclease</keyword>